<evidence type="ECO:0000313" key="1">
    <source>
        <dbReference type="EMBL" id="RZU29746.1"/>
    </source>
</evidence>
<comment type="caution">
    <text evidence="1">The sequence shown here is derived from an EMBL/GenBank/DDBJ whole genome shotgun (WGS) entry which is preliminary data.</text>
</comment>
<dbReference type="Proteomes" id="UP000292958">
    <property type="component" value="Unassembled WGS sequence"/>
</dbReference>
<evidence type="ECO:0000313" key="2">
    <source>
        <dbReference type="Proteomes" id="UP000292958"/>
    </source>
</evidence>
<accession>A0A4V6MFI3</accession>
<name>A0A4V6MFI3_9BACT</name>
<protein>
    <submittedName>
        <fullName evidence="1">Uncharacterized protein</fullName>
    </submittedName>
</protein>
<gene>
    <name evidence="1" type="ORF">BDD14_6363</name>
</gene>
<dbReference type="EMBL" id="SHKW01000007">
    <property type="protein sequence ID" value="RZU29746.1"/>
    <property type="molecule type" value="Genomic_DNA"/>
</dbReference>
<keyword evidence="2" id="KW-1185">Reference proteome</keyword>
<organism evidence="1 2">
    <name type="scientific">Edaphobacter modestus</name>
    <dbReference type="NCBI Taxonomy" id="388466"/>
    <lineage>
        <taxon>Bacteria</taxon>
        <taxon>Pseudomonadati</taxon>
        <taxon>Acidobacteriota</taxon>
        <taxon>Terriglobia</taxon>
        <taxon>Terriglobales</taxon>
        <taxon>Acidobacteriaceae</taxon>
        <taxon>Edaphobacter</taxon>
    </lineage>
</organism>
<dbReference type="AlphaFoldDB" id="A0A4V6MFI3"/>
<proteinExistence type="predicted"/>
<reference evidence="1 2" key="1">
    <citation type="submission" date="2019-02" db="EMBL/GenBank/DDBJ databases">
        <title>Genomic Encyclopedia of Archaeal and Bacterial Type Strains, Phase II (KMG-II): from individual species to whole genera.</title>
        <authorList>
            <person name="Goeker M."/>
        </authorList>
    </citation>
    <scope>NUCLEOTIDE SEQUENCE [LARGE SCALE GENOMIC DNA]</scope>
    <source>
        <strain evidence="1 2">DSM 18101</strain>
    </source>
</reference>
<sequence>MVAYISKHLPGSSFPRVDELSARAVVTDESKINAGLRSIDNLHLGVLRAQLDLYPSRMGRVDLNVSRLQFSRQVNGELIQRRLRCVSSWLAPVFSRRA</sequence>